<feature type="chain" id="PRO_5005129677" evidence="3">
    <location>
        <begin position="24"/>
        <end position="523"/>
    </location>
</feature>
<protein>
    <submittedName>
        <fullName evidence="6">Protein UshA</fullName>
        <ecNumber evidence="6">3.1.3.5</ecNumber>
        <ecNumber evidence="6">3.6.1.45</ecNumber>
    </submittedName>
</protein>
<dbReference type="InterPro" id="IPR036907">
    <property type="entry name" value="5'-Nucleotdase_C_sf"/>
</dbReference>
<dbReference type="PANTHER" id="PTHR11575">
    <property type="entry name" value="5'-NUCLEOTIDASE-RELATED"/>
    <property type="match status" value="1"/>
</dbReference>
<proteinExistence type="inferred from homology"/>
<dbReference type="OrthoDB" id="9800780at2"/>
<organism evidence="6 7">
    <name type="scientific">Treponema primitia (strain ATCC BAA-887 / DSM 12427 / ZAS-2)</name>
    <dbReference type="NCBI Taxonomy" id="545694"/>
    <lineage>
        <taxon>Bacteria</taxon>
        <taxon>Pseudomonadati</taxon>
        <taxon>Spirochaetota</taxon>
        <taxon>Spirochaetia</taxon>
        <taxon>Spirochaetales</taxon>
        <taxon>Treponemataceae</taxon>
        <taxon>Treponema</taxon>
    </lineage>
</organism>
<dbReference type="GO" id="GO:0030288">
    <property type="term" value="C:outer membrane-bounded periplasmic space"/>
    <property type="evidence" value="ECO:0007669"/>
    <property type="project" value="TreeGrafter"/>
</dbReference>
<dbReference type="InterPro" id="IPR004843">
    <property type="entry name" value="Calcineurin-like_PHP"/>
</dbReference>
<dbReference type="eggNOG" id="COG0737">
    <property type="taxonomic scope" value="Bacteria"/>
</dbReference>
<name>F5YQT4_TREPZ</name>
<dbReference type="GO" id="GO:0008253">
    <property type="term" value="F:5'-nucleotidase activity"/>
    <property type="evidence" value="ECO:0007669"/>
    <property type="project" value="UniProtKB-EC"/>
</dbReference>
<feature type="domain" description="5'-Nucleotidase C-terminal" evidence="5">
    <location>
        <begin position="323"/>
        <end position="480"/>
    </location>
</feature>
<dbReference type="EC" id="3.6.1.45" evidence="6"/>
<dbReference type="Pfam" id="PF02872">
    <property type="entry name" value="5_nucleotid_C"/>
    <property type="match status" value="1"/>
</dbReference>
<dbReference type="HOGENOM" id="CLU_005854_7_3_12"/>
<dbReference type="EC" id="3.1.3.5" evidence="6"/>
<feature type="signal peptide" evidence="3">
    <location>
        <begin position="1"/>
        <end position="23"/>
    </location>
</feature>
<dbReference type="AlphaFoldDB" id="F5YQT4"/>
<evidence type="ECO:0000256" key="3">
    <source>
        <dbReference type="RuleBase" id="RU362119"/>
    </source>
</evidence>
<dbReference type="SUPFAM" id="SSF56300">
    <property type="entry name" value="Metallo-dependent phosphatases"/>
    <property type="match status" value="1"/>
</dbReference>
<dbReference type="GO" id="GO:0009166">
    <property type="term" value="P:nucleotide catabolic process"/>
    <property type="evidence" value="ECO:0007669"/>
    <property type="project" value="InterPro"/>
</dbReference>
<dbReference type="InterPro" id="IPR008334">
    <property type="entry name" value="5'-Nucleotdase_C"/>
</dbReference>
<dbReference type="InterPro" id="IPR006179">
    <property type="entry name" value="5_nucleotidase/apyrase"/>
</dbReference>
<dbReference type="CDD" id="cd00845">
    <property type="entry name" value="MPP_UshA_N_like"/>
    <property type="match status" value="1"/>
</dbReference>
<evidence type="ECO:0000256" key="1">
    <source>
        <dbReference type="ARBA" id="ARBA00006654"/>
    </source>
</evidence>
<evidence type="ECO:0000313" key="7">
    <source>
        <dbReference type="Proteomes" id="UP000009223"/>
    </source>
</evidence>
<dbReference type="PRINTS" id="PR01607">
    <property type="entry name" value="APYRASEFAMLY"/>
</dbReference>
<keyword evidence="2 3" id="KW-0732">Signal</keyword>
<dbReference type="GO" id="GO:0000166">
    <property type="term" value="F:nucleotide binding"/>
    <property type="evidence" value="ECO:0007669"/>
    <property type="project" value="UniProtKB-KW"/>
</dbReference>
<dbReference type="Pfam" id="PF00149">
    <property type="entry name" value="Metallophos"/>
    <property type="match status" value="1"/>
</dbReference>
<evidence type="ECO:0000259" key="5">
    <source>
        <dbReference type="Pfam" id="PF02872"/>
    </source>
</evidence>
<sequence length="523" mass="56552">MKFIKRLSGVVLSLFITALPLMANGVAEDGAASRSGDDGKTYELVLLHTNDHHGSILPTGGKGGLAEQAAFIKAMRALNPQVLLVDAGDINTGSALSNMFAAEPDIKAYNLMGYDAGIFGNHEFDGTYAKLLGQVQLAQFPFLSANIKTPDGGYLGNNPYLIKRYDGFTVGIFGITTLRTKIIASPDSSLSFVNEIEAAAEIVDILRNREKVDIVIAVTHIGNIKEAPDHITSPELAEAVPGIDIIVDGHSHSLIDVPITVGSTYIVTANEWGKYIGAGKLSVQNGRLVKFDWKPIEVSPAQEVSAMLTPYIEKANKSLKDVVGEASADFVFGDRLTRKIETALGDLVCDANVWYFQTQYNQQIDFAFHNGGNIRAALPKGPITQEAILTLLPFENYLYVVSLKGSDITELFNFIATIPQGAGGFPQVSKEVRYTVDYSGGTGKLLDLTIHGEPVDPNKLYRLSTNDYLLRGGDGYTVLTRSQDPFNTSLLLSYVVVEYIRANEGIISPATDGRIRVIGGVTE</sequence>
<dbReference type="EMBL" id="CP001843">
    <property type="protein sequence ID" value="AEF86474.1"/>
    <property type="molecule type" value="Genomic_DNA"/>
</dbReference>
<keyword evidence="3" id="KW-0547">Nucleotide-binding</keyword>
<evidence type="ECO:0000256" key="2">
    <source>
        <dbReference type="ARBA" id="ARBA00022729"/>
    </source>
</evidence>
<feature type="domain" description="Calcineurin-like phosphoesterase" evidence="4">
    <location>
        <begin position="46"/>
        <end position="253"/>
    </location>
</feature>
<dbReference type="STRING" id="545694.TREPR_1357"/>
<dbReference type="Gene3D" id="3.60.21.10">
    <property type="match status" value="1"/>
</dbReference>
<dbReference type="Proteomes" id="UP000009223">
    <property type="component" value="Chromosome"/>
</dbReference>
<dbReference type="GO" id="GO:0046872">
    <property type="term" value="F:metal ion binding"/>
    <property type="evidence" value="ECO:0007669"/>
    <property type="project" value="InterPro"/>
</dbReference>
<comment type="similarity">
    <text evidence="1 3">Belongs to the 5'-nucleotidase family.</text>
</comment>
<keyword evidence="7" id="KW-1185">Reference proteome</keyword>
<evidence type="ECO:0000259" key="4">
    <source>
        <dbReference type="Pfam" id="PF00149"/>
    </source>
</evidence>
<dbReference type="GO" id="GO:0008768">
    <property type="term" value="F:UDP-sugar diphosphatase activity"/>
    <property type="evidence" value="ECO:0007669"/>
    <property type="project" value="UniProtKB-EC"/>
</dbReference>
<dbReference type="InterPro" id="IPR006146">
    <property type="entry name" value="5'-Nucleotdase_CS"/>
</dbReference>
<dbReference type="Gene3D" id="3.90.780.10">
    <property type="entry name" value="5'-Nucleotidase, C-terminal domain"/>
    <property type="match status" value="1"/>
</dbReference>
<reference evidence="7" key="1">
    <citation type="submission" date="2009-12" db="EMBL/GenBank/DDBJ databases">
        <title>Complete sequence of Treponema primitia strain ZAS-2.</title>
        <authorList>
            <person name="Tetu S.G."/>
            <person name="Matson E."/>
            <person name="Ren Q."/>
            <person name="Seshadri R."/>
            <person name="Elbourne L."/>
            <person name="Hassan K.A."/>
            <person name="Durkin A."/>
            <person name="Radune D."/>
            <person name="Mohamoud Y."/>
            <person name="Shay R."/>
            <person name="Jin S."/>
            <person name="Zhang X."/>
            <person name="Lucey K."/>
            <person name="Ballor N.R."/>
            <person name="Ottesen E."/>
            <person name="Rosenthal R."/>
            <person name="Allen A."/>
            <person name="Leadbetter J.R."/>
            <person name="Paulsen I.T."/>
        </authorList>
    </citation>
    <scope>NUCLEOTIDE SEQUENCE [LARGE SCALE GENOMIC DNA]</scope>
    <source>
        <strain evidence="7">ATCC BAA-887 / DSM 12427 / ZAS-2</strain>
    </source>
</reference>
<dbReference type="InterPro" id="IPR029052">
    <property type="entry name" value="Metallo-depent_PP-like"/>
</dbReference>
<dbReference type="SUPFAM" id="SSF55816">
    <property type="entry name" value="5'-nucleotidase (syn. UDP-sugar hydrolase), C-terminal domain"/>
    <property type="match status" value="1"/>
</dbReference>
<dbReference type="PANTHER" id="PTHR11575:SF24">
    <property type="entry name" value="5'-NUCLEOTIDASE"/>
    <property type="match status" value="1"/>
</dbReference>
<gene>
    <name evidence="6" type="ordered locus">TREPR_1357</name>
</gene>
<evidence type="ECO:0000313" key="6">
    <source>
        <dbReference type="EMBL" id="AEF86474.1"/>
    </source>
</evidence>
<dbReference type="PROSITE" id="PS00785">
    <property type="entry name" value="5_NUCLEOTIDASE_1"/>
    <property type="match status" value="1"/>
</dbReference>
<accession>F5YQT4</accession>
<keyword evidence="3 6" id="KW-0378">Hydrolase</keyword>
<reference evidence="6 7" key="2">
    <citation type="journal article" date="2011" name="ISME J.">
        <title>RNA-seq reveals cooperative metabolic interactions between two termite-gut spirochete species in co-culture.</title>
        <authorList>
            <person name="Rosenthal A.Z."/>
            <person name="Matson E.G."/>
            <person name="Eldar A."/>
            <person name="Leadbetter J.R."/>
        </authorList>
    </citation>
    <scope>NUCLEOTIDE SEQUENCE [LARGE SCALE GENOMIC DNA]</scope>
    <source>
        <strain evidence="7">ATCC BAA-887 / DSM 12427 / ZAS-2</strain>
    </source>
</reference>
<dbReference type="KEGG" id="tpi:TREPR_1357"/>